<sequence>MMDSNELVDLIIGMTQDKNKNPFVIATVSSTHSSGRPRLKFAGASSDSNVTYPYLSSYTPAANDRVFCVQIQSTILIIGKIV</sequence>
<protein>
    <submittedName>
        <fullName evidence="1">Uncharacterized protein</fullName>
    </submittedName>
</protein>
<proteinExistence type="predicted"/>
<evidence type="ECO:0000313" key="1">
    <source>
        <dbReference type="EMBL" id="WNL49494.1"/>
    </source>
</evidence>
<dbReference type="EMBL" id="OR338916">
    <property type="protein sequence ID" value="WNL49494.1"/>
    <property type="molecule type" value="Genomic_DNA"/>
</dbReference>
<evidence type="ECO:0000313" key="2">
    <source>
        <dbReference type="Proteomes" id="UP001304814"/>
    </source>
</evidence>
<reference evidence="1 2" key="1">
    <citation type="submission" date="2023-07" db="EMBL/GenBank/DDBJ databases">
        <title>Isolation and characterization of Bacillus cereus bacteriophage DZ1 and its application in foods.</title>
        <authorList>
            <person name="Huang Z."/>
            <person name="Ding Y."/>
            <person name="Wu Q."/>
        </authorList>
    </citation>
    <scope>NUCLEOTIDE SEQUENCE [LARGE SCALE GENOMIC DNA]</scope>
</reference>
<keyword evidence="2" id="KW-1185">Reference proteome</keyword>
<accession>A0AA96EN05</accession>
<name>A0AA96EN05_9CAUD</name>
<organism evidence="1 2">
    <name type="scientific">Bacillus phage DZ1</name>
    <dbReference type="NCBI Taxonomy" id="3075862"/>
    <lineage>
        <taxon>Viruses</taxon>
        <taxon>Duplodnaviria</taxon>
        <taxon>Heunggongvirae</taxon>
        <taxon>Uroviricota</taxon>
        <taxon>Caudoviricetes</taxon>
        <taxon>Ehrlichviridae</taxon>
        <taxon>Dazunavirus</taxon>
        <taxon>Dazunavirus DZ1</taxon>
    </lineage>
</organism>
<dbReference type="Proteomes" id="UP001304814">
    <property type="component" value="Segment"/>
</dbReference>